<evidence type="ECO:0000313" key="1">
    <source>
        <dbReference type="EMBL" id="CAF9912125.1"/>
    </source>
</evidence>
<accession>A0A8H3IDN5</accession>
<reference evidence="1" key="1">
    <citation type="submission" date="2021-03" db="EMBL/GenBank/DDBJ databases">
        <authorList>
            <person name="Tagirdzhanova G."/>
        </authorList>
    </citation>
    <scope>NUCLEOTIDE SEQUENCE</scope>
</reference>
<organism evidence="1 2">
    <name type="scientific">Heterodermia speciosa</name>
    <dbReference type="NCBI Taxonomy" id="116794"/>
    <lineage>
        <taxon>Eukaryota</taxon>
        <taxon>Fungi</taxon>
        <taxon>Dikarya</taxon>
        <taxon>Ascomycota</taxon>
        <taxon>Pezizomycotina</taxon>
        <taxon>Lecanoromycetes</taxon>
        <taxon>OSLEUM clade</taxon>
        <taxon>Lecanoromycetidae</taxon>
        <taxon>Caliciales</taxon>
        <taxon>Physciaceae</taxon>
        <taxon>Heterodermia</taxon>
    </lineage>
</organism>
<dbReference type="EMBL" id="CAJPDS010000011">
    <property type="protein sequence ID" value="CAF9912125.1"/>
    <property type="molecule type" value="Genomic_DNA"/>
</dbReference>
<comment type="caution">
    <text evidence="1">The sequence shown here is derived from an EMBL/GenBank/DDBJ whole genome shotgun (WGS) entry which is preliminary data.</text>
</comment>
<proteinExistence type="predicted"/>
<name>A0A8H3IDN5_9LECA</name>
<evidence type="ECO:0000313" key="2">
    <source>
        <dbReference type="Proteomes" id="UP000664521"/>
    </source>
</evidence>
<dbReference type="AlphaFoldDB" id="A0A8H3IDN5"/>
<protein>
    <submittedName>
        <fullName evidence="1">Uncharacterized protein</fullName>
    </submittedName>
</protein>
<gene>
    <name evidence="1" type="ORF">HETSPECPRED_000840</name>
</gene>
<keyword evidence="2" id="KW-1185">Reference proteome</keyword>
<dbReference type="Proteomes" id="UP000664521">
    <property type="component" value="Unassembled WGS sequence"/>
</dbReference>
<sequence length="149" mass="17026">MGQPSGESSQVQRYRNEVSTRLAVSRAVAFSTPTLRNQLLFLDDLLTAKEGDGIEETASGDPNLNSDIRTTMERIAADPQFKDLKTNHKDDLVPEFSTVWGYLDKQAQKWKDDDNRWTRLQHGLNLNKVHGWMQDVELDRKRCLGGENH</sequence>